<dbReference type="AlphaFoldDB" id="A0A2T9IA41"/>
<gene>
    <name evidence="1" type="ORF">C4792_06600</name>
</gene>
<dbReference type="RefSeq" id="WP_000166485.1">
    <property type="nucleotide sequence ID" value="NZ_QDOG01000002.1"/>
</dbReference>
<evidence type="ECO:0000313" key="2">
    <source>
        <dbReference type="Proteomes" id="UP000245147"/>
    </source>
</evidence>
<evidence type="ECO:0000313" key="1">
    <source>
        <dbReference type="EMBL" id="PVL97495.1"/>
    </source>
</evidence>
<sequence length="128" mass="14811">MTKQYVDNVMIGERRLLSSDTFLIPKGETCEFKLNVTDAGRDYSFPIHIFFDDNGGTTQSVSFKPDPITSSMKMTLHNWNNSLGSALKEFYPIVNIENRIIVEMLMLNRRLGDVNELVIQFWRKDSEK</sequence>
<organism evidence="1 2">
    <name type="scientific">Salmonella enterica subsp. enterica serovar Agona</name>
    <dbReference type="NCBI Taxonomy" id="58095"/>
    <lineage>
        <taxon>Bacteria</taxon>
        <taxon>Pseudomonadati</taxon>
        <taxon>Pseudomonadota</taxon>
        <taxon>Gammaproteobacteria</taxon>
        <taxon>Enterobacterales</taxon>
        <taxon>Enterobacteriaceae</taxon>
        <taxon>Salmonella</taxon>
    </lineage>
</organism>
<protein>
    <submittedName>
        <fullName evidence="1">Uncharacterized protein</fullName>
    </submittedName>
</protein>
<proteinExistence type="predicted"/>
<name>A0A2T9IA41_SALET</name>
<reference evidence="1 2" key="1">
    <citation type="submission" date="2018-04" db="EMBL/GenBank/DDBJ databases">
        <title>Serotype diversity and antimicrobial resistance among Salmonella enterica isolated from patients at an equine referral hospital.</title>
        <authorList>
            <person name="Leon I.M."/>
            <person name="Lawhon S.D."/>
            <person name="Norman K.N."/>
            <person name="Threadgill D.S."/>
            <person name="Ohta N."/>
            <person name="Vinasco J."/>
            <person name="Scott H.M."/>
        </authorList>
    </citation>
    <scope>NUCLEOTIDE SEQUENCE [LARGE SCALE GENOMIC DNA]</scope>
    <source>
        <strain evidence="1 2">167</strain>
    </source>
</reference>
<dbReference type="Proteomes" id="UP000245147">
    <property type="component" value="Unassembled WGS sequence"/>
</dbReference>
<dbReference type="EMBL" id="QDOG01000002">
    <property type="protein sequence ID" value="PVL97495.1"/>
    <property type="molecule type" value="Genomic_DNA"/>
</dbReference>
<accession>A0A2T9IA41</accession>
<comment type="caution">
    <text evidence="1">The sequence shown here is derived from an EMBL/GenBank/DDBJ whole genome shotgun (WGS) entry which is preliminary data.</text>
</comment>